<protein>
    <recommendedName>
        <fullName evidence="3">Lipoprotein</fullName>
    </recommendedName>
</protein>
<dbReference type="PROSITE" id="PS51257">
    <property type="entry name" value="PROKAR_LIPOPROTEIN"/>
    <property type="match status" value="1"/>
</dbReference>
<evidence type="ECO:0000313" key="2">
    <source>
        <dbReference type="Proteomes" id="UP000038055"/>
    </source>
</evidence>
<organism evidence="1 2">
    <name type="scientific">Capnocytophaga cynodegmi</name>
    <dbReference type="NCBI Taxonomy" id="28189"/>
    <lineage>
        <taxon>Bacteria</taxon>
        <taxon>Pseudomonadati</taxon>
        <taxon>Bacteroidota</taxon>
        <taxon>Flavobacteriia</taxon>
        <taxon>Flavobacteriales</taxon>
        <taxon>Flavobacteriaceae</taxon>
        <taxon>Capnocytophaga</taxon>
    </lineage>
</organism>
<sequence>MKPKIVLIKWGVILSFFLGCTDSTPPKKSTKIKHKPKTDMWYEKKDFIKDTIYILWEKQKIQCEGGMFLTEEERKKCFYYNTPYYSEQDEGIVFQVSKYDYLIFENGSVSDILKIKNLDAYQIHTANEIDSLDEKWRDKNELILKKTVANMLYYYFGHSSTRNRNSMYVTYLIKINDNKKHFTIYPVRWYYPVQVVE</sequence>
<evidence type="ECO:0000313" key="1">
    <source>
        <dbReference type="EMBL" id="CEN32396.1"/>
    </source>
</evidence>
<gene>
    <name evidence="1" type="ORF">CCYN2B_10051</name>
</gene>
<accession>A0A0B7GYH0</accession>
<dbReference type="RefSeq" id="WP_041989361.1">
    <property type="nucleotide sequence ID" value="NZ_CDOD01000001.1"/>
</dbReference>
<name>A0A0B7GYH0_9FLAO</name>
<proteinExistence type="predicted"/>
<reference evidence="2" key="1">
    <citation type="submission" date="2015-01" db="EMBL/GenBank/DDBJ databases">
        <authorList>
            <person name="MANFREDI Pablo"/>
        </authorList>
    </citation>
    <scope>NUCLEOTIDE SEQUENCE [LARGE SCALE GENOMIC DNA]</scope>
    <source>
        <strain evidence="2">Ccyn2B</strain>
    </source>
</reference>
<dbReference type="EMBL" id="CDOD01000001">
    <property type="protein sequence ID" value="CEN32396.1"/>
    <property type="molecule type" value="Genomic_DNA"/>
</dbReference>
<dbReference type="Proteomes" id="UP000038055">
    <property type="component" value="Unassembled WGS sequence"/>
</dbReference>
<dbReference type="AlphaFoldDB" id="A0A0B7GYH0"/>
<keyword evidence="2" id="KW-1185">Reference proteome</keyword>
<evidence type="ECO:0008006" key="3">
    <source>
        <dbReference type="Google" id="ProtNLM"/>
    </source>
</evidence>